<dbReference type="EMBL" id="BART01024751">
    <property type="protein sequence ID" value="GAG92502.1"/>
    <property type="molecule type" value="Genomic_DNA"/>
</dbReference>
<gene>
    <name evidence="1" type="ORF">S01H4_44607</name>
</gene>
<reference evidence="1" key="1">
    <citation type="journal article" date="2014" name="Front. Microbiol.">
        <title>High frequency of phylogenetically diverse reductive dehalogenase-homologous genes in deep subseafloor sedimentary metagenomes.</title>
        <authorList>
            <person name="Kawai M."/>
            <person name="Futagami T."/>
            <person name="Toyoda A."/>
            <person name="Takaki Y."/>
            <person name="Nishi S."/>
            <person name="Hori S."/>
            <person name="Arai W."/>
            <person name="Tsubouchi T."/>
            <person name="Morono Y."/>
            <person name="Uchiyama I."/>
            <person name="Ito T."/>
            <person name="Fujiyama A."/>
            <person name="Inagaki F."/>
            <person name="Takami H."/>
        </authorList>
    </citation>
    <scope>NUCLEOTIDE SEQUENCE</scope>
    <source>
        <strain evidence="1">Expedition CK06-06</strain>
    </source>
</reference>
<evidence type="ECO:0000313" key="1">
    <source>
        <dbReference type="EMBL" id="GAG92502.1"/>
    </source>
</evidence>
<protein>
    <submittedName>
        <fullName evidence="1">Uncharacterized protein</fullName>
    </submittedName>
</protein>
<sequence>MTSSEDLGIDPPGIWRYKQTVGYFGKEAIEQIEESNAGPASWLFACQFNTAEALGTTLAGYIEKGIPIGIANYNDLILDAGEAAGQDYEDFIRWMRIYRQWKMFSDELYSPFEHLVEMKKGWPTSISDVYQRDSAT</sequence>
<dbReference type="AlphaFoldDB" id="X1CHF2"/>
<accession>X1CHF2</accession>
<feature type="non-terminal residue" evidence="1">
    <location>
        <position position="136"/>
    </location>
</feature>
<proteinExistence type="predicted"/>
<comment type="caution">
    <text evidence="1">The sequence shown here is derived from an EMBL/GenBank/DDBJ whole genome shotgun (WGS) entry which is preliminary data.</text>
</comment>
<organism evidence="1">
    <name type="scientific">marine sediment metagenome</name>
    <dbReference type="NCBI Taxonomy" id="412755"/>
    <lineage>
        <taxon>unclassified sequences</taxon>
        <taxon>metagenomes</taxon>
        <taxon>ecological metagenomes</taxon>
    </lineage>
</organism>
<name>X1CHF2_9ZZZZ</name>